<feature type="signal peptide" evidence="6">
    <location>
        <begin position="1"/>
        <end position="25"/>
    </location>
</feature>
<dbReference type="RefSeq" id="WP_123170127.1">
    <property type="nucleotide sequence ID" value="NZ_QKOD01000015.1"/>
</dbReference>
<comment type="subcellular location">
    <subcellularLocation>
        <location evidence="1">Periplasm</location>
    </subcellularLocation>
</comment>
<dbReference type="EMBL" id="QKOD01000015">
    <property type="protein sequence ID" value="RNJ41840.1"/>
    <property type="molecule type" value="Genomic_DNA"/>
</dbReference>
<protein>
    <submittedName>
        <fullName evidence="7">ABC transporter substrate-binding protein</fullName>
    </submittedName>
</protein>
<keyword evidence="4 6" id="KW-0732">Signal</keyword>
<gene>
    <name evidence="7" type="ORF">DNR46_31785</name>
</gene>
<dbReference type="CDD" id="cd13589">
    <property type="entry name" value="PBP2_polyamine_RpCGA009"/>
    <property type="match status" value="1"/>
</dbReference>
<dbReference type="Proteomes" id="UP000275436">
    <property type="component" value="Unassembled WGS sequence"/>
</dbReference>
<comment type="caution">
    <text evidence="7">The sequence shown here is derived from an EMBL/GenBank/DDBJ whole genome shotgun (WGS) entry which is preliminary data.</text>
</comment>
<evidence type="ECO:0000256" key="5">
    <source>
        <dbReference type="ARBA" id="ARBA00022764"/>
    </source>
</evidence>
<dbReference type="Gene3D" id="3.40.190.10">
    <property type="entry name" value="Periplasmic binding protein-like II"/>
    <property type="match status" value="2"/>
</dbReference>
<proteinExistence type="inferred from homology"/>
<dbReference type="GO" id="GO:0030976">
    <property type="term" value="F:thiamine pyrophosphate binding"/>
    <property type="evidence" value="ECO:0007669"/>
    <property type="project" value="TreeGrafter"/>
</dbReference>
<sequence length="368" mass="40060">MSATTRYFGFNAALLLAALPFAAQAQDTIPDNLKGSGEVVIESSGGTLEAAEKKAFFDPFTRDTGINVVLVAEDHAKLLASVQLGQPANDIADLAGGQLASWIAKDGAEKIDYSYFAKETLASIPEPLRNEFGIGNFTYSAVIGYNTKKFPEDGKHPKNWLDFYNVKEFPGKRALSKCEKIVEGGLLEGALMGDGVPVDQVYPIDMDRAFAKIKSLMPDVGRWLVAGADGPQSLIDGEADMASSYNGRMAAAKEQGAPVAFSWEQSLLQYDYWVVMKGSPNKENAFKFLAYISRPGPQAVFAEAIQYGPVNQDAFKLLPKQLAENLPGAPDIVKKQVFQDYPWWGKTGSDGRTNYEVAMERCVALLSQ</sequence>
<comment type="similarity">
    <text evidence="2">Belongs to the bacterial solute-binding protein 1 family.</text>
</comment>
<feature type="chain" id="PRO_5017972469" evidence="6">
    <location>
        <begin position="26"/>
        <end position="368"/>
    </location>
</feature>
<dbReference type="PANTHER" id="PTHR30006">
    <property type="entry name" value="THIAMINE-BINDING PERIPLASMIC PROTEIN-RELATED"/>
    <property type="match status" value="1"/>
</dbReference>
<dbReference type="SUPFAM" id="SSF53850">
    <property type="entry name" value="Periplasmic binding protein-like II"/>
    <property type="match status" value="1"/>
</dbReference>
<dbReference type="Pfam" id="PF13416">
    <property type="entry name" value="SBP_bac_8"/>
    <property type="match status" value="1"/>
</dbReference>
<reference evidence="7 8" key="1">
    <citation type="journal article" date="2018" name="Mol. Plant Microbe Interact.">
        <title>Taxonomically Different Co-Microsymbionts of a Relict Legume, Oxytropis popoviana, Have Complementary Sets of Symbiotic Genes and Together Increase the Efficiency of Plant Nodulation.</title>
        <authorList>
            <person name="Safronova V."/>
            <person name="Belimov A."/>
            <person name="Sazanova A."/>
            <person name="Chirak E."/>
            <person name="Verkhozina A."/>
            <person name="Kuznetsova I."/>
            <person name="Andronov E."/>
            <person name="Puhalsky J."/>
            <person name="Tikhonovich I."/>
        </authorList>
    </citation>
    <scope>NUCLEOTIDE SEQUENCE [LARGE SCALE GENOMIC DNA]</scope>
    <source>
        <strain evidence="7 8">Opo-235</strain>
    </source>
</reference>
<evidence type="ECO:0000256" key="6">
    <source>
        <dbReference type="SAM" id="SignalP"/>
    </source>
</evidence>
<keyword evidence="3" id="KW-0813">Transport</keyword>
<dbReference type="AlphaFoldDB" id="A0A3M9X2U5"/>
<evidence type="ECO:0000256" key="4">
    <source>
        <dbReference type="ARBA" id="ARBA00022729"/>
    </source>
</evidence>
<evidence type="ECO:0000256" key="1">
    <source>
        <dbReference type="ARBA" id="ARBA00004418"/>
    </source>
</evidence>
<keyword evidence="5" id="KW-0574">Periplasm</keyword>
<name>A0A3M9X2U5_9HYPH</name>
<dbReference type="InterPro" id="IPR006059">
    <property type="entry name" value="SBP"/>
</dbReference>
<evidence type="ECO:0000313" key="8">
    <source>
        <dbReference type="Proteomes" id="UP000275436"/>
    </source>
</evidence>
<evidence type="ECO:0000256" key="2">
    <source>
        <dbReference type="ARBA" id="ARBA00008520"/>
    </source>
</evidence>
<organism evidence="7 8">
    <name type="scientific">Mesorhizobium japonicum</name>
    <dbReference type="NCBI Taxonomy" id="2066070"/>
    <lineage>
        <taxon>Bacteria</taxon>
        <taxon>Pseudomonadati</taxon>
        <taxon>Pseudomonadota</taxon>
        <taxon>Alphaproteobacteria</taxon>
        <taxon>Hyphomicrobiales</taxon>
        <taxon>Phyllobacteriaceae</taxon>
        <taxon>Mesorhizobium</taxon>
    </lineage>
</organism>
<evidence type="ECO:0000313" key="7">
    <source>
        <dbReference type="EMBL" id="RNJ41840.1"/>
    </source>
</evidence>
<evidence type="ECO:0000256" key="3">
    <source>
        <dbReference type="ARBA" id="ARBA00022448"/>
    </source>
</evidence>
<accession>A0A3M9X2U5</accession>
<dbReference type="GO" id="GO:0030288">
    <property type="term" value="C:outer membrane-bounded periplasmic space"/>
    <property type="evidence" value="ECO:0007669"/>
    <property type="project" value="TreeGrafter"/>
</dbReference>
<dbReference type="PANTHER" id="PTHR30006:SF3">
    <property type="entry name" value="THIAMINE-BINDING PERIPLASMIC PROTEIN"/>
    <property type="match status" value="1"/>
</dbReference>
<dbReference type="GO" id="GO:0015888">
    <property type="term" value="P:thiamine transport"/>
    <property type="evidence" value="ECO:0007669"/>
    <property type="project" value="TreeGrafter"/>
</dbReference>
<dbReference type="GO" id="GO:0030975">
    <property type="term" value="F:thiamine binding"/>
    <property type="evidence" value="ECO:0007669"/>
    <property type="project" value="TreeGrafter"/>
</dbReference>